<dbReference type="InterPro" id="IPR046335">
    <property type="entry name" value="LacI/GalR-like_sensor"/>
</dbReference>
<evidence type="ECO:0000313" key="6">
    <source>
        <dbReference type="Proteomes" id="UP000516230"/>
    </source>
</evidence>
<dbReference type="SUPFAM" id="SSF53822">
    <property type="entry name" value="Periplasmic binding protein-like I"/>
    <property type="match status" value="1"/>
</dbReference>
<dbReference type="Proteomes" id="UP000516230">
    <property type="component" value="Chromosome"/>
</dbReference>
<dbReference type="PROSITE" id="PS50932">
    <property type="entry name" value="HTH_LACI_2"/>
    <property type="match status" value="1"/>
</dbReference>
<dbReference type="KEGG" id="sgj:IAG43_28835"/>
<protein>
    <submittedName>
        <fullName evidence="5">LacI family DNA-binding transcriptional regulator</fullName>
    </submittedName>
</protein>
<dbReference type="Gene3D" id="3.40.50.2300">
    <property type="match status" value="2"/>
</dbReference>
<dbReference type="CDD" id="cd01392">
    <property type="entry name" value="HTH_LacI"/>
    <property type="match status" value="1"/>
</dbReference>
<reference evidence="5 6" key="1">
    <citation type="submission" date="2020-08" db="EMBL/GenBank/DDBJ databases">
        <title>A novel species.</title>
        <authorList>
            <person name="Gao J."/>
        </authorList>
    </citation>
    <scope>NUCLEOTIDE SEQUENCE [LARGE SCALE GENOMIC DNA]</scope>
    <source>
        <strain evidence="5 6">CRPJ-33</strain>
    </source>
</reference>
<evidence type="ECO:0000313" key="5">
    <source>
        <dbReference type="EMBL" id="QNP66538.1"/>
    </source>
</evidence>
<keyword evidence="3" id="KW-0804">Transcription</keyword>
<dbReference type="CDD" id="cd06267">
    <property type="entry name" value="PBP1_LacI_sugar_binding-like"/>
    <property type="match status" value="1"/>
</dbReference>
<dbReference type="GO" id="GO:0003700">
    <property type="term" value="F:DNA-binding transcription factor activity"/>
    <property type="evidence" value="ECO:0007669"/>
    <property type="project" value="TreeGrafter"/>
</dbReference>
<keyword evidence="2 5" id="KW-0238">DNA-binding</keyword>
<organism evidence="5 6">
    <name type="scientific">Streptomyces genisteinicus</name>
    <dbReference type="NCBI Taxonomy" id="2768068"/>
    <lineage>
        <taxon>Bacteria</taxon>
        <taxon>Bacillati</taxon>
        <taxon>Actinomycetota</taxon>
        <taxon>Actinomycetes</taxon>
        <taxon>Kitasatosporales</taxon>
        <taxon>Streptomycetaceae</taxon>
        <taxon>Streptomyces</taxon>
    </lineage>
</organism>
<dbReference type="Pfam" id="PF13377">
    <property type="entry name" value="Peripla_BP_3"/>
    <property type="match status" value="1"/>
</dbReference>
<keyword evidence="6" id="KW-1185">Reference proteome</keyword>
<dbReference type="AlphaFoldDB" id="A0A7H0I172"/>
<dbReference type="EMBL" id="CP060825">
    <property type="protein sequence ID" value="QNP66538.1"/>
    <property type="molecule type" value="Genomic_DNA"/>
</dbReference>
<dbReference type="SUPFAM" id="SSF47413">
    <property type="entry name" value="lambda repressor-like DNA-binding domains"/>
    <property type="match status" value="1"/>
</dbReference>
<dbReference type="GO" id="GO:0000976">
    <property type="term" value="F:transcription cis-regulatory region binding"/>
    <property type="evidence" value="ECO:0007669"/>
    <property type="project" value="TreeGrafter"/>
</dbReference>
<dbReference type="PROSITE" id="PS00356">
    <property type="entry name" value="HTH_LACI_1"/>
    <property type="match status" value="1"/>
</dbReference>
<feature type="domain" description="HTH lacI-type" evidence="4">
    <location>
        <begin position="2"/>
        <end position="56"/>
    </location>
</feature>
<dbReference type="InterPro" id="IPR028082">
    <property type="entry name" value="Peripla_BP_I"/>
</dbReference>
<dbReference type="Gene3D" id="1.10.260.40">
    <property type="entry name" value="lambda repressor-like DNA-binding domains"/>
    <property type="match status" value="1"/>
</dbReference>
<dbReference type="RefSeq" id="WP_187743597.1">
    <property type="nucleotide sequence ID" value="NZ_CP060825.1"/>
</dbReference>
<dbReference type="PANTHER" id="PTHR30146:SF153">
    <property type="entry name" value="LACTOSE OPERON REPRESSOR"/>
    <property type="match status" value="1"/>
</dbReference>
<dbReference type="InterPro" id="IPR010982">
    <property type="entry name" value="Lambda_DNA-bd_dom_sf"/>
</dbReference>
<gene>
    <name evidence="5" type="ORF">IAG43_28835</name>
</gene>
<evidence type="ECO:0000256" key="3">
    <source>
        <dbReference type="ARBA" id="ARBA00023163"/>
    </source>
</evidence>
<evidence type="ECO:0000259" key="4">
    <source>
        <dbReference type="PROSITE" id="PS50932"/>
    </source>
</evidence>
<dbReference type="Pfam" id="PF00356">
    <property type="entry name" value="LacI"/>
    <property type="match status" value="1"/>
</dbReference>
<dbReference type="PANTHER" id="PTHR30146">
    <property type="entry name" value="LACI-RELATED TRANSCRIPTIONAL REPRESSOR"/>
    <property type="match status" value="1"/>
</dbReference>
<name>A0A7H0I172_9ACTN</name>
<evidence type="ECO:0000256" key="1">
    <source>
        <dbReference type="ARBA" id="ARBA00023015"/>
    </source>
</evidence>
<sequence length="338" mass="35682">MVTLAEVARHAGVSASTVSYVISGKRAISAGTRERVRRSIRELGYHPHAGARALAGSRSHIIALMVPLRTELYVPVMMEIAVTVARAARTHGYDVLLLTGEEEPDAVRRVVGSNLAEAMIVMDVALDDRRLELLRSVDRPSVLVGIPADAAGLTCVDLDFYATGAVCVEHLAGLGHREIAVVGEAAAVYERRTGFAERTLAGIRERAGQLGVRMLHRPCEGGYEGVSAVLSRILDERPGTTGLVVQNEAAVEPLLAVLRQRGRAVPEDVSVVAVCPEEVATQGSVRLTSVAVPAQELGRQAVEALMARLAGRPAGEVLLLPPSLTVRDSSGPAPAAGV</sequence>
<evidence type="ECO:0000256" key="2">
    <source>
        <dbReference type="ARBA" id="ARBA00023125"/>
    </source>
</evidence>
<accession>A0A7H0I172</accession>
<proteinExistence type="predicted"/>
<dbReference type="SMART" id="SM00354">
    <property type="entry name" value="HTH_LACI"/>
    <property type="match status" value="1"/>
</dbReference>
<dbReference type="InterPro" id="IPR000843">
    <property type="entry name" value="HTH_LacI"/>
</dbReference>
<keyword evidence="1" id="KW-0805">Transcription regulation</keyword>